<dbReference type="RefSeq" id="WP_168146800.1">
    <property type="nucleotide sequence ID" value="NZ_JAAVXB010000002.1"/>
</dbReference>
<evidence type="ECO:0000256" key="2">
    <source>
        <dbReference type="SAM" id="MobiDB-lite"/>
    </source>
</evidence>
<dbReference type="InterPro" id="IPR019080">
    <property type="entry name" value="YqaJ_viral_recombinase"/>
</dbReference>
<feature type="coiled-coil region" evidence="1">
    <location>
        <begin position="364"/>
        <end position="395"/>
    </location>
</feature>
<evidence type="ECO:0000313" key="5">
    <source>
        <dbReference type="Proteomes" id="UP000653472"/>
    </source>
</evidence>
<sequence>MREIHVLQGTPEWRTHRAKTRNASDAPAMMGVSPYVTRAQLIRRQATGVEEEIDAATQKRFDRGHEVEPALRALAETMTGEDLFPVVAISDDGYLGASFDGVSMDEEIIFEGKQANASKIADVQRNVIPAVDYWQIVQQFAICEKATTCVYLVGDGTESGTASLVIERDRVQADIVKLRASWEQFDKDVAAYVPETTTPAVVAAAVTALPAVAVQVDGQIAVRDNFAHFETALRDFIENRLIREPKTDQDFADLDMQIKAMKNAEVALESAETQMLSQIAAIDTAKRTKDMLAKLVRDNRLMAERLLASEKERRRAEAIASAKAKLAEHVNAINKTFGSKIRLPDVEADFAGVIKGRSSLAKINEALETELARTKIEANQAADRIRVNLEVLRNEAAGYETLFMDAQSLVTTKGEEDLRNLVKARIGEHQAKEQKRLDEERERIRREEAASAAAQLEADRKRIAEEAERKAREEAAARLAEVEKSIPREPAPISTLGAVNDPPAAETARAPAVTDAPAPAPHGAAHQQAGGARKPAGARIKLGDINARIAPLSISAEGLASLGFEPVATEKNAKLYAESDFVSICNVLSARLQRAAAMQEAA</sequence>
<organism evidence="4 5">
    <name type="scientific">Solimonas marina</name>
    <dbReference type="NCBI Taxonomy" id="2714601"/>
    <lineage>
        <taxon>Bacteria</taxon>
        <taxon>Pseudomonadati</taxon>
        <taxon>Pseudomonadota</taxon>
        <taxon>Gammaproteobacteria</taxon>
        <taxon>Nevskiales</taxon>
        <taxon>Nevskiaceae</taxon>
        <taxon>Solimonas</taxon>
    </lineage>
</organism>
<reference evidence="4" key="1">
    <citation type="submission" date="2020-03" db="EMBL/GenBank/DDBJ databases">
        <title>Solimonas marina sp. nov., isolated from deep seawater of the Pacific Ocean.</title>
        <authorList>
            <person name="Liu X."/>
            <person name="Lai Q."/>
            <person name="Sun F."/>
            <person name="Gai Y."/>
            <person name="Li G."/>
            <person name="Shao Z."/>
        </authorList>
    </citation>
    <scope>NUCLEOTIDE SEQUENCE</scope>
    <source>
        <strain evidence="4">C16B3</strain>
    </source>
</reference>
<dbReference type="Proteomes" id="UP000653472">
    <property type="component" value="Unassembled WGS sequence"/>
</dbReference>
<feature type="region of interest" description="Disordered" evidence="2">
    <location>
        <begin position="486"/>
        <end position="534"/>
    </location>
</feature>
<dbReference type="Pfam" id="PF09588">
    <property type="entry name" value="YqaJ"/>
    <property type="match status" value="1"/>
</dbReference>
<dbReference type="SUPFAM" id="SSF52980">
    <property type="entry name" value="Restriction endonuclease-like"/>
    <property type="match status" value="1"/>
</dbReference>
<evidence type="ECO:0000313" key="4">
    <source>
        <dbReference type="EMBL" id="NKF21542.1"/>
    </source>
</evidence>
<proteinExistence type="predicted"/>
<protein>
    <recommendedName>
        <fullName evidence="3">YqaJ viral recombinase domain-containing protein</fullName>
    </recommendedName>
</protein>
<comment type="caution">
    <text evidence="4">The sequence shown here is derived from an EMBL/GenBank/DDBJ whole genome shotgun (WGS) entry which is preliminary data.</text>
</comment>
<name>A0A969W6L7_9GAMM</name>
<feature type="domain" description="YqaJ viral recombinase" evidence="3">
    <location>
        <begin position="12"/>
        <end position="144"/>
    </location>
</feature>
<keyword evidence="1" id="KW-0175">Coiled coil</keyword>
<dbReference type="EMBL" id="JAAVXB010000002">
    <property type="protein sequence ID" value="NKF21542.1"/>
    <property type="molecule type" value="Genomic_DNA"/>
</dbReference>
<feature type="coiled-coil region" evidence="1">
    <location>
        <begin position="430"/>
        <end position="473"/>
    </location>
</feature>
<dbReference type="InterPro" id="IPR011604">
    <property type="entry name" value="PDDEXK-like_dom_sf"/>
</dbReference>
<dbReference type="AlphaFoldDB" id="A0A969W6L7"/>
<evidence type="ECO:0000259" key="3">
    <source>
        <dbReference type="Pfam" id="PF09588"/>
    </source>
</evidence>
<keyword evidence="5" id="KW-1185">Reference proteome</keyword>
<dbReference type="InterPro" id="IPR011335">
    <property type="entry name" value="Restrct_endonuc-II-like"/>
</dbReference>
<evidence type="ECO:0000256" key="1">
    <source>
        <dbReference type="SAM" id="Coils"/>
    </source>
</evidence>
<accession>A0A969W6L7</accession>
<gene>
    <name evidence="4" type="ORF">G7Y82_04375</name>
</gene>
<feature type="compositionally biased region" description="Low complexity" evidence="2">
    <location>
        <begin position="508"/>
        <end position="532"/>
    </location>
</feature>
<dbReference type="Gene3D" id="3.90.320.10">
    <property type="match status" value="1"/>
</dbReference>